<dbReference type="PANTHER" id="PTHR10658:SF81">
    <property type="entry name" value="PROTEIN RETINAL DEGENERATION B"/>
    <property type="match status" value="1"/>
</dbReference>
<evidence type="ECO:0000256" key="6">
    <source>
        <dbReference type="SAM" id="MobiDB-lite"/>
    </source>
</evidence>
<feature type="region of interest" description="Disordered" evidence="6">
    <location>
        <begin position="271"/>
        <end position="362"/>
    </location>
</feature>
<dbReference type="Ensembl" id="ENSXCOT00000001193.1">
    <property type="protein sequence ID" value="ENSXCOP00000001177.1"/>
    <property type="gene ID" value="ENSXCOG00000000937.1"/>
</dbReference>
<keyword evidence="4" id="KW-0597">Phosphoprotein</keyword>
<dbReference type="Gene3D" id="3.30.530.20">
    <property type="match status" value="1"/>
</dbReference>
<dbReference type="FunFam" id="3.40.50.1000:FF:000173">
    <property type="entry name" value="Membrane-associated phosphatidylinositol transfer protein 2"/>
    <property type="match status" value="1"/>
</dbReference>
<dbReference type="Pfam" id="PF24694">
    <property type="entry name" value="LNS2_PITM1-3"/>
    <property type="match status" value="1"/>
</dbReference>
<dbReference type="InterPro" id="IPR023393">
    <property type="entry name" value="START-like_dom_sf"/>
</dbReference>
<reference evidence="8" key="2">
    <citation type="submission" date="2025-09" db="UniProtKB">
        <authorList>
            <consortium name="Ensembl"/>
        </authorList>
    </citation>
    <scope>IDENTIFICATION</scope>
</reference>
<evidence type="ECO:0000256" key="3">
    <source>
        <dbReference type="ARBA" id="ARBA00022481"/>
    </source>
</evidence>
<accession>A0A3B5KRR7</accession>
<evidence type="ECO:0000259" key="7">
    <source>
        <dbReference type="PROSITE" id="PS51043"/>
    </source>
</evidence>
<dbReference type="PROSITE" id="PS51043">
    <property type="entry name" value="DDHD"/>
    <property type="match status" value="1"/>
</dbReference>
<dbReference type="InterPro" id="IPR055261">
    <property type="entry name" value="PI_transfer_N"/>
</dbReference>
<evidence type="ECO:0000313" key="9">
    <source>
        <dbReference type="Proteomes" id="UP000261380"/>
    </source>
</evidence>
<keyword evidence="5" id="KW-0106">Calcium</keyword>
<reference evidence="8" key="1">
    <citation type="submission" date="2025-08" db="UniProtKB">
        <authorList>
            <consortium name="Ensembl"/>
        </authorList>
    </citation>
    <scope>IDENTIFICATION</scope>
</reference>
<name>A0A3B5KRR7_9TELE</name>
<keyword evidence="9" id="KW-1185">Reference proteome</keyword>
<dbReference type="SMART" id="SM00775">
    <property type="entry name" value="LNS2"/>
    <property type="match status" value="1"/>
</dbReference>
<dbReference type="Pfam" id="PF02862">
    <property type="entry name" value="DDHD"/>
    <property type="match status" value="2"/>
</dbReference>
<dbReference type="AlphaFoldDB" id="A0A3B5KRR7"/>
<evidence type="ECO:0000256" key="4">
    <source>
        <dbReference type="ARBA" id="ARBA00022553"/>
    </source>
</evidence>
<dbReference type="SUPFAM" id="SSF56784">
    <property type="entry name" value="HAD-like"/>
    <property type="match status" value="1"/>
</dbReference>
<dbReference type="GO" id="GO:0008525">
    <property type="term" value="F:phosphatidylcholine transporter activity"/>
    <property type="evidence" value="ECO:0007669"/>
    <property type="project" value="TreeGrafter"/>
</dbReference>
<proteinExistence type="inferred from homology"/>
<dbReference type="InterPro" id="IPR036412">
    <property type="entry name" value="HAD-like_sf"/>
</dbReference>
<dbReference type="GO" id="GO:0046872">
    <property type="term" value="F:metal ion binding"/>
    <property type="evidence" value="ECO:0007669"/>
    <property type="project" value="InterPro"/>
</dbReference>
<feature type="compositionally biased region" description="Low complexity" evidence="6">
    <location>
        <begin position="315"/>
        <end position="332"/>
    </location>
</feature>
<dbReference type="GeneTree" id="ENSGT00940000153849"/>
<dbReference type="InterPro" id="IPR004177">
    <property type="entry name" value="DDHD_dom"/>
</dbReference>
<organism evidence="8 9">
    <name type="scientific">Xiphophorus couchianus</name>
    <name type="common">Monterrey platyfish</name>
    <dbReference type="NCBI Taxonomy" id="32473"/>
    <lineage>
        <taxon>Eukaryota</taxon>
        <taxon>Metazoa</taxon>
        <taxon>Chordata</taxon>
        <taxon>Craniata</taxon>
        <taxon>Vertebrata</taxon>
        <taxon>Euteleostomi</taxon>
        <taxon>Actinopterygii</taxon>
        <taxon>Neopterygii</taxon>
        <taxon>Teleostei</taxon>
        <taxon>Neoteleostei</taxon>
        <taxon>Acanthomorphata</taxon>
        <taxon>Ovalentaria</taxon>
        <taxon>Atherinomorphae</taxon>
        <taxon>Cyprinodontiformes</taxon>
        <taxon>Poeciliidae</taxon>
        <taxon>Poeciliinae</taxon>
        <taxon>Xiphophorus</taxon>
    </lineage>
</organism>
<dbReference type="FunFam" id="3.30.530.20:FF:000001">
    <property type="entry name" value="Phosphatidylinositol transfer protein membrane associated 2"/>
    <property type="match status" value="1"/>
</dbReference>
<dbReference type="SMART" id="SM01127">
    <property type="entry name" value="DDHD"/>
    <property type="match status" value="1"/>
</dbReference>
<dbReference type="InterPro" id="IPR001666">
    <property type="entry name" value="PI_transfer"/>
</dbReference>
<dbReference type="SUPFAM" id="SSF55961">
    <property type="entry name" value="Bet v1-like"/>
    <property type="match status" value="1"/>
</dbReference>
<evidence type="ECO:0000256" key="5">
    <source>
        <dbReference type="ARBA" id="ARBA00022837"/>
    </source>
</evidence>
<dbReference type="GO" id="GO:0005737">
    <property type="term" value="C:cytoplasm"/>
    <property type="evidence" value="ECO:0007669"/>
    <property type="project" value="TreeGrafter"/>
</dbReference>
<dbReference type="GO" id="GO:0012505">
    <property type="term" value="C:endomembrane system"/>
    <property type="evidence" value="ECO:0007669"/>
    <property type="project" value="UniProtKB-SubCell"/>
</dbReference>
<dbReference type="GO" id="GO:0008526">
    <property type="term" value="F:phosphatidylinositol transfer activity"/>
    <property type="evidence" value="ECO:0007669"/>
    <property type="project" value="TreeGrafter"/>
</dbReference>
<dbReference type="PRINTS" id="PR00391">
    <property type="entry name" value="PITRANSFER"/>
</dbReference>
<dbReference type="GO" id="GO:0035091">
    <property type="term" value="F:phosphatidylinositol binding"/>
    <property type="evidence" value="ECO:0007669"/>
    <property type="project" value="TreeGrafter"/>
</dbReference>
<keyword evidence="3" id="KW-0488">Methylation</keyword>
<comment type="similarity">
    <text evidence="2">Belongs to the PtdIns transfer protein family. PI transfer class IIA subfamily.</text>
</comment>
<dbReference type="Pfam" id="PF24695">
    <property type="entry name" value="PITM1-3"/>
    <property type="match status" value="1"/>
</dbReference>
<dbReference type="GO" id="GO:0031210">
    <property type="term" value="F:phosphatidylcholine binding"/>
    <property type="evidence" value="ECO:0007669"/>
    <property type="project" value="TreeGrafter"/>
</dbReference>
<evidence type="ECO:0000313" key="8">
    <source>
        <dbReference type="Ensembl" id="ENSXCOP00000001177.1"/>
    </source>
</evidence>
<comment type="subcellular location">
    <subcellularLocation>
        <location evidence="1">Endomembrane system</location>
        <topology evidence="1">Peripheral membrane protein</topology>
    </subcellularLocation>
</comment>
<dbReference type="CDD" id="cd08889">
    <property type="entry name" value="SRPBCC_PITPNM1-2_like"/>
    <property type="match status" value="1"/>
</dbReference>
<dbReference type="Proteomes" id="UP000261380">
    <property type="component" value="Unplaced"/>
</dbReference>
<evidence type="ECO:0000256" key="1">
    <source>
        <dbReference type="ARBA" id="ARBA00004184"/>
    </source>
</evidence>
<feature type="domain" description="DDHD" evidence="7">
    <location>
        <begin position="668"/>
        <end position="862"/>
    </location>
</feature>
<dbReference type="PANTHER" id="PTHR10658">
    <property type="entry name" value="PHOSPHATIDYLINOSITOL TRANSFER PROTEIN"/>
    <property type="match status" value="1"/>
</dbReference>
<dbReference type="InterPro" id="IPR023214">
    <property type="entry name" value="HAD_sf"/>
</dbReference>
<dbReference type="InterPro" id="IPR031315">
    <property type="entry name" value="LNS2/PITP"/>
</dbReference>
<sequence length="1220" mass="136205">MLIKEYRIPMPLSVEEYRIAQLYMIQKKSREESCGEGSGVEILENKPYTDGPGGVGQYTHKVYHIGMHIPGWFRSILPKAALRVEEESWNAYPYTRTRYTCPFVEKFSIDIETYYKPDTGNQADVFNLSAADKRQTTIDVIDIVTDPIPPHEYISEEDPKLYKSAKTQRGPLQDDWIEEYNNNPGKTPIMCAYKLCKVEFRYWGMQSKIERFIHDVGLRKVMVHAHRQAWCWQDEWYGLTMDDIRQLELETQLALARKMAKFLHGEELTESYGTTVSPDKEQEAKEAISSIEAEETATRSVETLQPRGVLTKQWSTSSRSSRSSKRGVSPSRHSISEWRMQSIARDSDDSSDEEFFDAHEDLSDGEEVFPKEIAKWNSNDFMDKIETVDTEESPGTKSSTDRSFIPNRNSSLKLCASKIHVLILVLHGGNILDTGGGDQNSKQADVNTISTAFDTVMRVHYPAALGRIAIRLVPCPAICAEAFSLVSNLSPYSYDEGYLSSSQDHIPLAALPLLATSSPQYQDALATVIVRANQVYSEFIKSQDGATFSGQVCLIGDCVGGILGFDALCNSTPTVNESQNSSRRGSVISVQVGDVHILKAHQTHFLLTGQFMDIFIICKLLRFSFCRCDSCVITFFFSSLHSSVLKSDAASRRSSSSTMLDGSSLGKFDFEVSDFFLFGSPLGLVLALRKTVIPMLDVAQLRPACQQVYNLFHPADPSASRLEPLLERKFHLLPPFSVPRYQCFPLGDGNSALLADVVQSHGGVFMDSSYPSSPIMGPFSRGQRRASEISIASQVSGMADSFTATNIANIAARWWGTKRLDFALYCPDALTAFPTVALPHLFHASYWESTDVVSFLLRQVMRHENSSILELDGKEVSEFTPAKPREKWLRKRTHVKIRNVTANHRVNDAVFPEDSQQVITGRFMYGPLDMVTLAGEKVDLHIMTQPPSGEWVFFSTQVTQSSGRVSFNIPEEKRLGIGVYPVKMVVRGDHTFADSYLTVVPRGTEFVVFSIDGSFAASVSIMGSDPKVRAGAVDVVRHWQDLGYLIIYVTGRPDMQKQRVVAWLSQHNFPHGIVSFCDGLVHDPLRHKANFLKTLTEIFAGYGSTKDISVYTSIGIPPSQIYIVGRPSKKMQNQCQFITEGYAAHLSQLEYNHRSRPAKSSSARMVLRKGSFGLGANSDFLRKRNHLLRTISSQPIGVITLKPYTSLPGAAVSVGLSVQS</sequence>
<evidence type="ECO:0000256" key="2">
    <source>
        <dbReference type="ARBA" id="ARBA00010316"/>
    </source>
</evidence>
<dbReference type="Gene3D" id="3.40.50.1000">
    <property type="entry name" value="HAD superfamily/HAD-like"/>
    <property type="match status" value="1"/>
</dbReference>
<protein>
    <recommendedName>
        <fullName evidence="7">DDHD domain-containing protein</fullName>
    </recommendedName>
</protein>
<dbReference type="Pfam" id="PF02121">
    <property type="entry name" value="IP_trans"/>
    <property type="match status" value="1"/>
</dbReference>